<dbReference type="RefSeq" id="XP_047762517.1">
    <property type="nucleotide sequence ID" value="XM_047904954.1"/>
</dbReference>
<dbReference type="OrthoDB" id="5413827at2759"/>
<organism evidence="2 3">
    <name type="scientific">Passalora fulva</name>
    <name type="common">Tomato leaf mold</name>
    <name type="synonym">Cladosporium fulvum</name>
    <dbReference type="NCBI Taxonomy" id="5499"/>
    <lineage>
        <taxon>Eukaryota</taxon>
        <taxon>Fungi</taxon>
        <taxon>Dikarya</taxon>
        <taxon>Ascomycota</taxon>
        <taxon>Pezizomycotina</taxon>
        <taxon>Dothideomycetes</taxon>
        <taxon>Dothideomycetidae</taxon>
        <taxon>Mycosphaerellales</taxon>
        <taxon>Mycosphaerellaceae</taxon>
        <taxon>Fulvia</taxon>
    </lineage>
</organism>
<gene>
    <name evidence="2" type="ORF">CLAFUR5_05806</name>
</gene>
<evidence type="ECO:0000313" key="3">
    <source>
        <dbReference type="Proteomes" id="UP000756132"/>
    </source>
</evidence>
<dbReference type="GeneID" id="71985684"/>
<dbReference type="Proteomes" id="UP000756132">
    <property type="component" value="Chromosome 5"/>
</dbReference>
<dbReference type="KEGG" id="ffu:CLAFUR5_05806"/>
<evidence type="ECO:0000313" key="2">
    <source>
        <dbReference type="EMBL" id="UJO18151.1"/>
    </source>
</evidence>
<proteinExistence type="predicted"/>
<sequence>MHPPEHTASFLGIPAELRLNIYDRAFAPTLVEYKYWYGKKINLAESLPPTKDLLLVCRQIYHEASKTYKKNYRGYWSSPEFCLRNRAEDLATVLSFNDKALDNIHSLEIVEWYLCQDSMELTMIPGRRGWYWMCPCHGGAECVFGYIDKNVRGEYVWNNIEEHLAERPECEEEHYLQKHGLPKQRDLPLRLHLEVVKKRYELFCDETLLPEEKRQQFEDDDGDHGEEGDEEESEPAPVDSTLRY</sequence>
<feature type="compositionally biased region" description="Acidic residues" evidence="1">
    <location>
        <begin position="218"/>
        <end position="234"/>
    </location>
</feature>
<reference evidence="2" key="1">
    <citation type="submission" date="2021-12" db="EMBL/GenBank/DDBJ databases">
        <authorList>
            <person name="Zaccaron A."/>
            <person name="Stergiopoulos I."/>
        </authorList>
    </citation>
    <scope>NUCLEOTIDE SEQUENCE</scope>
    <source>
        <strain evidence="2">Race5_Kim</strain>
    </source>
</reference>
<feature type="region of interest" description="Disordered" evidence="1">
    <location>
        <begin position="211"/>
        <end position="244"/>
    </location>
</feature>
<keyword evidence="3" id="KW-1185">Reference proteome</keyword>
<reference evidence="2" key="2">
    <citation type="journal article" date="2022" name="Microb. Genom.">
        <title>A chromosome-scale genome assembly of the tomato pathogen Cladosporium fulvum reveals a compartmentalized genome architecture and the presence of a dispensable chromosome.</title>
        <authorList>
            <person name="Zaccaron A.Z."/>
            <person name="Chen L.H."/>
            <person name="Samaras A."/>
            <person name="Stergiopoulos I."/>
        </authorList>
    </citation>
    <scope>NUCLEOTIDE SEQUENCE</scope>
    <source>
        <strain evidence="2">Race5_Kim</strain>
    </source>
</reference>
<protein>
    <submittedName>
        <fullName evidence="2">Uncharacterized protein</fullName>
    </submittedName>
</protein>
<dbReference type="AlphaFoldDB" id="A0A9Q8P9N8"/>
<evidence type="ECO:0000256" key="1">
    <source>
        <dbReference type="SAM" id="MobiDB-lite"/>
    </source>
</evidence>
<name>A0A9Q8P9N8_PASFU</name>
<accession>A0A9Q8P9N8</accession>
<dbReference type="EMBL" id="CP090167">
    <property type="protein sequence ID" value="UJO18151.1"/>
    <property type="molecule type" value="Genomic_DNA"/>
</dbReference>